<dbReference type="Proteomes" id="UP000684084">
    <property type="component" value="Unassembled WGS sequence"/>
</dbReference>
<comment type="caution">
    <text evidence="1">The sequence shown here is derived from an EMBL/GenBank/DDBJ whole genome shotgun (WGS) entry which is preliminary data.</text>
</comment>
<gene>
    <name evidence="1" type="ORF">CHRIB12_LOCUS11695</name>
</gene>
<dbReference type="OrthoDB" id="2447708at2759"/>
<dbReference type="EMBL" id="CAGKOT010000025">
    <property type="protein sequence ID" value="CAB5368339.1"/>
    <property type="molecule type" value="Genomic_DNA"/>
</dbReference>
<evidence type="ECO:0000313" key="2">
    <source>
        <dbReference type="Proteomes" id="UP000684084"/>
    </source>
</evidence>
<accession>A0A915ZBL9</accession>
<proteinExistence type="predicted"/>
<organism evidence="1 2">
    <name type="scientific">Rhizophagus irregularis</name>
    <dbReference type="NCBI Taxonomy" id="588596"/>
    <lineage>
        <taxon>Eukaryota</taxon>
        <taxon>Fungi</taxon>
        <taxon>Fungi incertae sedis</taxon>
        <taxon>Mucoromycota</taxon>
        <taxon>Glomeromycotina</taxon>
        <taxon>Glomeromycetes</taxon>
        <taxon>Glomerales</taxon>
        <taxon>Glomeraceae</taxon>
        <taxon>Rhizophagus</taxon>
    </lineage>
</organism>
<name>A0A915ZBL9_9GLOM</name>
<evidence type="ECO:0000313" key="1">
    <source>
        <dbReference type="EMBL" id="CAB5368339.1"/>
    </source>
</evidence>
<protein>
    <submittedName>
        <fullName evidence="1">Uncharacterized protein</fullName>
    </submittedName>
</protein>
<reference evidence="1" key="1">
    <citation type="submission" date="2020-05" db="EMBL/GenBank/DDBJ databases">
        <authorList>
            <person name="Rincon C."/>
            <person name="Sanders R I."/>
            <person name="Robbins C."/>
            <person name="Chaturvedi A."/>
        </authorList>
    </citation>
    <scope>NUCLEOTIDE SEQUENCE</scope>
    <source>
        <strain evidence="1">CHB12</strain>
    </source>
</reference>
<dbReference type="AlphaFoldDB" id="A0A915ZBL9"/>
<sequence length="153" mass="17435">MAVLCTCIWCLQEISGLGKLVSKSTRARHVTKQKKTWINSENIPASQRCLATSISQTIPMTLSPNNNILEDQDYSNEENNMNDQQIEIVDNEDEDEEYNNNGEGNENIECEDFENLIKGLKLLQIKDKHNISEAAFNEILKVFEIPGITLYKL</sequence>